<dbReference type="PANTHER" id="PTHR33104:SF2">
    <property type="entry name" value="CXC3 LIKE CYSTEINE CLUSTER DOMAIN-CONTAINING PROTEIN"/>
    <property type="match status" value="1"/>
</dbReference>
<dbReference type="Proteomes" id="UP001465976">
    <property type="component" value="Unassembled WGS sequence"/>
</dbReference>
<comment type="caution">
    <text evidence="4">The sequence shown here is derived from an EMBL/GenBank/DDBJ whole genome shotgun (WGS) entry which is preliminary data.</text>
</comment>
<evidence type="ECO:0000259" key="3">
    <source>
        <dbReference type="Pfam" id="PF18803"/>
    </source>
</evidence>
<feature type="region of interest" description="Disordered" evidence="1">
    <location>
        <begin position="882"/>
        <end position="919"/>
    </location>
</feature>
<organism evidence="4 5">
    <name type="scientific">Marasmius crinis-equi</name>
    <dbReference type="NCBI Taxonomy" id="585013"/>
    <lineage>
        <taxon>Eukaryota</taxon>
        <taxon>Fungi</taxon>
        <taxon>Dikarya</taxon>
        <taxon>Basidiomycota</taxon>
        <taxon>Agaricomycotina</taxon>
        <taxon>Agaricomycetes</taxon>
        <taxon>Agaricomycetidae</taxon>
        <taxon>Agaricales</taxon>
        <taxon>Marasmiineae</taxon>
        <taxon>Marasmiaceae</taxon>
        <taxon>Marasmius</taxon>
    </lineage>
</organism>
<feature type="compositionally biased region" description="Acidic residues" evidence="1">
    <location>
        <begin position="896"/>
        <end position="908"/>
    </location>
</feature>
<evidence type="ECO:0000256" key="2">
    <source>
        <dbReference type="SAM" id="Phobius"/>
    </source>
</evidence>
<evidence type="ECO:0000256" key="1">
    <source>
        <dbReference type="SAM" id="MobiDB-lite"/>
    </source>
</evidence>
<keyword evidence="2" id="KW-1133">Transmembrane helix</keyword>
<reference evidence="4 5" key="1">
    <citation type="submission" date="2024-02" db="EMBL/GenBank/DDBJ databases">
        <title>A draft genome for the cacao thread blight pathogen Marasmius crinis-equi.</title>
        <authorList>
            <person name="Cohen S.P."/>
            <person name="Baruah I.K."/>
            <person name="Amoako-Attah I."/>
            <person name="Bukari Y."/>
            <person name="Meinhardt L.W."/>
            <person name="Bailey B.A."/>
        </authorList>
    </citation>
    <scope>NUCLEOTIDE SEQUENCE [LARGE SCALE GENOMIC DNA]</scope>
    <source>
        <strain evidence="4 5">GH-76</strain>
    </source>
</reference>
<evidence type="ECO:0000313" key="4">
    <source>
        <dbReference type="EMBL" id="KAL0568496.1"/>
    </source>
</evidence>
<keyword evidence="5" id="KW-1185">Reference proteome</keyword>
<dbReference type="PANTHER" id="PTHR33104">
    <property type="entry name" value="SI:DKEY-29D5.2"/>
    <property type="match status" value="1"/>
</dbReference>
<feature type="domain" description="CxC2-like cysteine cluster KDZ transposase-associated" evidence="3">
    <location>
        <begin position="2"/>
        <end position="90"/>
    </location>
</feature>
<protein>
    <recommendedName>
        <fullName evidence="3">CxC2-like cysteine cluster KDZ transposase-associated domain-containing protein</fullName>
    </recommendedName>
</protein>
<sequence length="919" mass="105212">MNPVQCHKKLRILHLNGIHHVEIRFCGCEKKTSQYLQLLRRKLYPASSKDGRITTCATFDFLDSLQLHSFTAKSSTYDYYRATEMQTDGSGLRVPSSRYRPLLRMIRQWRFLHMIIRSGAGHDLKTISGDKATEGRLILQCPSCPHPGINLPLGWQEDTSENRFLYHLRICMDANFRLKEQLVSSHSRDPALMDGLGYFVKRKPYDIWVDSKGDSDEISNCVPFAALSKQNTKFSKGLRYTGVAGVSCGRSEMIMKMANLKKGERYSTMDYLFGVVMNMFMMLSWIMLFYDICCQWIVKLDQRRLEWPAAAFVRRIMNVIPGVGKLHEPGHKQDNHEQYSLNLLHGAANTDGEAQERIWAEHNKLANATKTMGPGSRQDYLEACFAFWNWLKYIAMGSSLRSRYTKAVKDRNLQKEAHEGLTSNIPEELVAEWEEMCRRWEEAAWPKSDVFNPFEVVEEYQSQADCLRELALDDEQRLKRGGMEYPSVSPSAFMVLLLDVRDSQRKLKDQLKAQTRDPTSRQTTKIIEQRNALRRTLITLESLRHVYMPGLEGYLREASLPDNDPELHPEDTVVYLPSDLPECRRSRLCVPELAEIEAKLQRARCLDSLHGLRHTLRVKSRMILFKNTNVRGQKDSGRSREVINRVVFRARAFAESYRESRAAYKQLVGGGTWESQLQVLKDSDVRSLRDPALVYVGPGRRGTNEEDEEVSKAPGSAPEDNIDLVPPDRREWEHRTKHGTGETRKLVSWIWTGGGKLDLDDGADENGNEVLRSEWCRSRARMKRAEEEVKLVKEEMRRTLDYLAWSASEWEKATVDEEFADSTLREGMVAYRHSAGRVQSTLRSSFSESWTQPLSEMELLPEPCRNEENGLAAVGVVYNMGTGDEDGVVSSGDEQGSGEENELSEDYDIVMSVGSDEED</sequence>
<dbReference type="Pfam" id="PF18758">
    <property type="entry name" value="KDZ"/>
    <property type="match status" value="1"/>
</dbReference>
<feature type="transmembrane region" description="Helical" evidence="2">
    <location>
        <begin position="271"/>
        <end position="290"/>
    </location>
</feature>
<dbReference type="Pfam" id="PF18803">
    <property type="entry name" value="CxC2"/>
    <property type="match status" value="1"/>
</dbReference>
<feature type="region of interest" description="Disordered" evidence="1">
    <location>
        <begin position="695"/>
        <end position="724"/>
    </location>
</feature>
<accession>A0ABR3EZY4</accession>
<proteinExistence type="predicted"/>
<dbReference type="InterPro" id="IPR041457">
    <property type="entry name" value="CxC2_KDZ-assoc"/>
</dbReference>
<evidence type="ECO:0000313" key="5">
    <source>
        <dbReference type="Proteomes" id="UP001465976"/>
    </source>
</evidence>
<name>A0ABR3EZY4_9AGAR</name>
<keyword evidence="2" id="KW-0812">Transmembrane</keyword>
<dbReference type="InterPro" id="IPR040521">
    <property type="entry name" value="KDZ"/>
</dbReference>
<dbReference type="EMBL" id="JBAHYK010001325">
    <property type="protein sequence ID" value="KAL0568496.1"/>
    <property type="molecule type" value="Genomic_DNA"/>
</dbReference>
<gene>
    <name evidence="4" type="ORF">V5O48_013487</name>
</gene>
<keyword evidence="2" id="KW-0472">Membrane</keyword>